<dbReference type="Gene3D" id="3.30.565.10">
    <property type="entry name" value="Histidine kinase-like ATPase, C-terminal domain"/>
    <property type="match status" value="1"/>
</dbReference>
<feature type="domain" description="GAF" evidence="5">
    <location>
        <begin position="209"/>
        <end position="351"/>
    </location>
</feature>
<keyword evidence="2" id="KW-0418">Kinase</keyword>
<reference evidence="7 8" key="1">
    <citation type="submission" date="2024-09" db="EMBL/GenBank/DDBJ databases">
        <authorList>
            <person name="Sun Q."/>
            <person name="Mori K."/>
        </authorList>
    </citation>
    <scope>NUCLEOTIDE SEQUENCE [LARGE SCALE GENOMIC DNA]</scope>
    <source>
        <strain evidence="7 8">JCM 1342</strain>
    </source>
</reference>
<dbReference type="SUPFAM" id="SSF55874">
    <property type="entry name" value="ATPase domain of HSP90 chaperone/DNA topoisomerase II/histidine kinase"/>
    <property type="match status" value="1"/>
</dbReference>
<keyword evidence="1" id="KW-0808">Transferase</keyword>
<dbReference type="InterPro" id="IPR003018">
    <property type="entry name" value="GAF"/>
</dbReference>
<dbReference type="RefSeq" id="WP_344714464.1">
    <property type="nucleotide sequence ID" value="NZ_BAAAWH010000001.1"/>
</dbReference>
<evidence type="ECO:0000259" key="6">
    <source>
        <dbReference type="SMART" id="SM00387"/>
    </source>
</evidence>
<dbReference type="InterPro" id="IPR050482">
    <property type="entry name" value="Sensor_HK_TwoCompSys"/>
</dbReference>
<dbReference type="SUPFAM" id="SSF55781">
    <property type="entry name" value="GAF domain-like"/>
    <property type="match status" value="2"/>
</dbReference>
<dbReference type="Pfam" id="PF07730">
    <property type="entry name" value="HisKA_3"/>
    <property type="match status" value="1"/>
</dbReference>
<dbReference type="SMART" id="SM00387">
    <property type="entry name" value="HATPase_c"/>
    <property type="match status" value="1"/>
</dbReference>
<dbReference type="PANTHER" id="PTHR24421:SF56">
    <property type="entry name" value="OXYGEN SENSOR HISTIDINE KINASE RESPONSE REGULATOR DOST"/>
    <property type="match status" value="1"/>
</dbReference>
<protein>
    <submittedName>
        <fullName evidence="7">GAF domain-containing protein</fullName>
    </submittedName>
</protein>
<dbReference type="Pfam" id="PF13492">
    <property type="entry name" value="GAF_3"/>
    <property type="match status" value="1"/>
</dbReference>
<proteinExistence type="predicted"/>
<evidence type="ECO:0000313" key="7">
    <source>
        <dbReference type="EMBL" id="MFB9645398.1"/>
    </source>
</evidence>
<dbReference type="InterPro" id="IPR003594">
    <property type="entry name" value="HATPase_dom"/>
</dbReference>
<organism evidence="7 8">
    <name type="scientific">Microbacterium terregens</name>
    <dbReference type="NCBI Taxonomy" id="69363"/>
    <lineage>
        <taxon>Bacteria</taxon>
        <taxon>Bacillati</taxon>
        <taxon>Actinomycetota</taxon>
        <taxon>Actinomycetes</taxon>
        <taxon>Micrococcales</taxon>
        <taxon>Microbacteriaceae</taxon>
        <taxon>Microbacterium</taxon>
    </lineage>
</organism>
<evidence type="ECO:0000256" key="4">
    <source>
        <dbReference type="SAM" id="MobiDB-lite"/>
    </source>
</evidence>
<dbReference type="Pfam" id="PF02518">
    <property type="entry name" value="HATPase_c"/>
    <property type="match status" value="1"/>
</dbReference>
<dbReference type="Gene3D" id="3.30.450.40">
    <property type="match status" value="2"/>
</dbReference>
<keyword evidence="3" id="KW-0902">Two-component regulatory system</keyword>
<dbReference type="Proteomes" id="UP001589611">
    <property type="component" value="Unassembled WGS sequence"/>
</dbReference>
<gene>
    <name evidence="7" type="ORF">ACFFPJ_06275</name>
</gene>
<evidence type="ECO:0000313" key="8">
    <source>
        <dbReference type="Proteomes" id="UP001589611"/>
    </source>
</evidence>
<evidence type="ECO:0000256" key="3">
    <source>
        <dbReference type="ARBA" id="ARBA00023012"/>
    </source>
</evidence>
<name>A0ABV5SYI7_9MICO</name>
<feature type="domain" description="GAF" evidence="5">
    <location>
        <begin position="43"/>
        <end position="189"/>
    </location>
</feature>
<accession>A0ABV5SYI7</accession>
<dbReference type="InterPro" id="IPR036890">
    <property type="entry name" value="HATPase_C_sf"/>
</dbReference>
<comment type="caution">
    <text evidence="7">The sequence shown here is derived from an EMBL/GenBank/DDBJ whole genome shotgun (WGS) entry which is preliminary data.</text>
</comment>
<evidence type="ECO:0000259" key="5">
    <source>
        <dbReference type="SMART" id="SM00065"/>
    </source>
</evidence>
<evidence type="ECO:0000256" key="2">
    <source>
        <dbReference type="ARBA" id="ARBA00022777"/>
    </source>
</evidence>
<dbReference type="CDD" id="cd16917">
    <property type="entry name" value="HATPase_UhpB-NarQ-NarX-like"/>
    <property type="match status" value="1"/>
</dbReference>
<dbReference type="InterPro" id="IPR011712">
    <property type="entry name" value="Sig_transdc_His_kin_sub3_dim/P"/>
</dbReference>
<keyword evidence="8" id="KW-1185">Reference proteome</keyword>
<evidence type="ECO:0000256" key="1">
    <source>
        <dbReference type="ARBA" id="ARBA00022679"/>
    </source>
</evidence>
<dbReference type="Pfam" id="PF13185">
    <property type="entry name" value="GAF_2"/>
    <property type="match status" value="1"/>
</dbReference>
<dbReference type="InterPro" id="IPR029016">
    <property type="entry name" value="GAF-like_dom_sf"/>
</dbReference>
<dbReference type="EMBL" id="JBHMBE010000002">
    <property type="protein sequence ID" value="MFB9645398.1"/>
    <property type="molecule type" value="Genomic_DNA"/>
</dbReference>
<dbReference type="SMART" id="SM00065">
    <property type="entry name" value="GAF"/>
    <property type="match status" value="2"/>
</dbReference>
<feature type="domain" description="Histidine kinase/HSP90-like ATPase" evidence="6">
    <location>
        <begin position="462"/>
        <end position="552"/>
    </location>
</feature>
<sequence>MTDDAAADERRVGSSADSAGTSRSERRVRDLLRASTSIVERLDLEVVLRRIVEAGMKLVGARYGALGVISREGGLERFIHVGIDRDMATAIGHLPTGRGLLGAVITDREPIRLAHLADDPRSVGFPDHHPDMDSFLGVPVRVGEQIYGNLYLTQGESGPFSADDQELIVALAATAGIAIENAHLYDVAKTREAWNATIADVMAAMLDVSGENVLDVLAERVAALIDADLVAVAIPHGDNELILSTVHGRSATQLRGRTFSAAGTLTARALASRQAVSIEGEPATAMFDLRPGLGPTVAIPLFAGDEPLGVLTISRKPDGPGFTAADLEMAFAFAAQASIALEVVRARDDRRRLETTQDRARIARDLHDQVIQRLFGAGLALQGVSSLVDADSSAAIEAQIDVIDATIKDIRTIIFALSSGDRPGTKRLRDRLLDVASDVADSLPTPPRIAFAGPLDSLVSLGLADDMVAVLRELLTNIVKHAHAHTVEIAVAVTDDRVELRVDDNGVGVPDSVPRSGLANIATRAALRGGDCEVTRLPGGGTRVRWHAPTDNEEGADG</sequence>
<dbReference type="Gene3D" id="1.20.5.1930">
    <property type="match status" value="1"/>
</dbReference>
<dbReference type="PANTHER" id="PTHR24421">
    <property type="entry name" value="NITRATE/NITRITE SENSOR PROTEIN NARX-RELATED"/>
    <property type="match status" value="1"/>
</dbReference>
<feature type="region of interest" description="Disordered" evidence="4">
    <location>
        <begin position="1"/>
        <end position="26"/>
    </location>
</feature>